<name>A0A7W5E3Z1_9BACT</name>
<evidence type="ECO:0000256" key="2">
    <source>
        <dbReference type="SAM" id="Phobius"/>
    </source>
</evidence>
<dbReference type="PANTHER" id="PTHR12277:SF79">
    <property type="entry name" value="XAA-PRO DIPEPTIDYL-PEPTIDASE-RELATED"/>
    <property type="match status" value="1"/>
</dbReference>
<feature type="compositionally biased region" description="Polar residues" evidence="1">
    <location>
        <begin position="1"/>
        <end position="14"/>
    </location>
</feature>
<dbReference type="PANTHER" id="PTHR12277">
    <property type="entry name" value="ALPHA/BETA HYDROLASE DOMAIN-CONTAINING PROTEIN"/>
    <property type="match status" value="1"/>
</dbReference>
<keyword evidence="4" id="KW-1185">Reference proteome</keyword>
<feature type="region of interest" description="Disordered" evidence="1">
    <location>
        <begin position="1"/>
        <end position="20"/>
    </location>
</feature>
<feature type="transmembrane region" description="Helical" evidence="2">
    <location>
        <begin position="27"/>
        <end position="48"/>
    </location>
</feature>
<dbReference type="Proteomes" id="UP000536179">
    <property type="component" value="Unassembled WGS sequence"/>
</dbReference>
<evidence type="ECO:0000313" key="3">
    <source>
        <dbReference type="EMBL" id="MBB3209776.1"/>
    </source>
</evidence>
<dbReference type="InterPro" id="IPR029058">
    <property type="entry name" value="AB_hydrolase_fold"/>
</dbReference>
<keyword evidence="2" id="KW-0472">Membrane</keyword>
<evidence type="ECO:0000313" key="4">
    <source>
        <dbReference type="Proteomes" id="UP000536179"/>
    </source>
</evidence>
<dbReference type="AlphaFoldDB" id="A0A7W5E3Z1"/>
<dbReference type="RefSeq" id="WP_184308657.1">
    <property type="nucleotide sequence ID" value="NZ_JACHXU010000027.1"/>
</dbReference>
<organism evidence="3 4">
    <name type="scientific">Aporhodopirellula rubra</name>
    <dbReference type="NCBI Taxonomy" id="980271"/>
    <lineage>
        <taxon>Bacteria</taxon>
        <taxon>Pseudomonadati</taxon>
        <taxon>Planctomycetota</taxon>
        <taxon>Planctomycetia</taxon>
        <taxon>Pirellulales</taxon>
        <taxon>Pirellulaceae</taxon>
        <taxon>Aporhodopirellula</taxon>
    </lineage>
</organism>
<gene>
    <name evidence="3" type="ORF">FHS27_005616</name>
</gene>
<reference evidence="3 4" key="1">
    <citation type="submission" date="2020-08" db="EMBL/GenBank/DDBJ databases">
        <title>Genomic Encyclopedia of Type Strains, Phase III (KMG-III): the genomes of soil and plant-associated and newly described type strains.</title>
        <authorList>
            <person name="Whitman W."/>
        </authorList>
    </citation>
    <scope>NUCLEOTIDE SEQUENCE [LARGE SCALE GENOMIC DNA]</scope>
    <source>
        <strain evidence="3 4">CECT 8075</strain>
    </source>
</reference>
<accession>A0A7W5E3Z1</accession>
<dbReference type="Gene3D" id="3.40.50.1820">
    <property type="entry name" value="alpha/beta hydrolase"/>
    <property type="match status" value="1"/>
</dbReference>
<proteinExistence type="predicted"/>
<protein>
    <submittedName>
        <fullName evidence="3">Fermentation-respiration switch protein FrsA (DUF1100 family)</fullName>
    </submittedName>
</protein>
<keyword evidence="2" id="KW-0812">Transmembrane</keyword>
<sequence>MQDATSAESASPAQPNKPPARTVWQQIRSVTITVAVAYVVICLAMVLMETRLVFPGAYLDPTPPFDALRFTPANPITGRITTLDYTAEDQMKLQGRLLVRGDADRVILFLHGNEIRAMEMDDWTARLSESMNATVLTAEYRGFQGEDFTPTESTCIADAQSALDTLSEITNVPHEQITIYSRSLGGGIAGGLVERMQERGIPPHSLVLDRTFDSTVSVGADRFVWLPVRWLMRNRFDTASRLKDFKGCVVQIHGTPDRIVPMKNGKQLFDSLNTPYKSWIEVPDMYHNDRISRATLDRAIEELRRLESESIKTRTASETDLAPVDPR</sequence>
<comment type="caution">
    <text evidence="3">The sequence shown here is derived from an EMBL/GenBank/DDBJ whole genome shotgun (WGS) entry which is preliminary data.</text>
</comment>
<dbReference type="EMBL" id="JACHXU010000027">
    <property type="protein sequence ID" value="MBB3209776.1"/>
    <property type="molecule type" value="Genomic_DNA"/>
</dbReference>
<dbReference type="SUPFAM" id="SSF53474">
    <property type="entry name" value="alpha/beta-Hydrolases"/>
    <property type="match status" value="1"/>
</dbReference>
<keyword evidence="2" id="KW-1133">Transmembrane helix</keyword>
<evidence type="ECO:0000256" key="1">
    <source>
        <dbReference type="SAM" id="MobiDB-lite"/>
    </source>
</evidence>